<dbReference type="GO" id="GO:0005886">
    <property type="term" value="C:plasma membrane"/>
    <property type="evidence" value="ECO:0007669"/>
    <property type="project" value="UniProtKB-SubCell"/>
</dbReference>
<feature type="transmembrane region" description="Helical" evidence="7">
    <location>
        <begin position="145"/>
        <end position="167"/>
    </location>
</feature>
<dbReference type="PANTHER" id="PTHR42718">
    <property type="entry name" value="MAJOR FACILITATOR SUPERFAMILY MULTIDRUG TRANSPORTER MFSC"/>
    <property type="match status" value="1"/>
</dbReference>
<accession>A0A7L4YTQ7</accession>
<feature type="transmembrane region" description="Helical" evidence="7">
    <location>
        <begin position="45"/>
        <end position="68"/>
    </location>
</feature>
<dbReference type="Pfam" id="PF07690">
    <property type="entry name" value="MFS_1"/>
    <property type="match status" value="1"/>
</dbReference>
<dbReference type="InterPro" id="IPR011701">
    <property type="entry name" value="MFS"/>
</dbReference>
<feature type="transmembrane region" description="Helical" evidence="7">
    <location>
        <begin position="273"/>
        <end position="297"/>
    </location>
</feature>
<feature type="transmembrane region" description="Helical" evidence="7">
    <location>
        <begin position="105"/>
        <end position="125"/>
    </location>
</feature>
<dbReference type="Gene3D" id="1.20.1250.20">
    <property type="entry name" value="MFS general substrate transporter like domains"/>
    <property type="match status" value="2"/>
</dbReference>
<dbReference type="PANTHER" id="PTHR42718:SF46">
    <property type="entry name" value="BLR6921 PROTEIN"/>
    <property type="match status" value="1"/>
</dbReference>
<dbReference type="Proteomes" id="UP000463857">
    <property type="component" value="Chromosome"/>
</dbReference>
<evidence type="ECO:0000256" key="7">
    <source>
        <dbReference type="SAM" id="Phobius"/>
    </source>
</evidence>
<keyword evidence="3" id="KW-1003">Cell membrane</keyword>
<feature type="transmembrane region" description="Helical" evidence="7">
    <location>
        <begin position="179"/>
        <end position="199"/>
    </location>
</feature>
<evidence type="ECO:0000259" key="8">
    <source>
        <dbReference type="PROSITE" id="PS50850"/>
    </source>
</evidence>
<dbReference type="InParanoid" id="A0A7L4YTQ7"/>
<feature type="transmembrane region" description="Helical" evidence="7">
    <location>
        <begin position="211"/>
        <end position="230"/>
    </location>
</feature>
<evidence type="ECO:0000256" key="6">
    <source>
        <dbReference type="ARBA" id="ARBA00023136"/>
    </source>
</evidence>
<dbReference type="GO" id="GO:0022857">
    <property type="term" value="F:transmembrane transporter activity"/>
    <property type="evidence" value="ECO:0007669"/>
    <property type="project" value="InterPro"/>
</dbReference>
<dbReference type="SUPFAM" id="SSF103473">
    <property type="entry name" value="MFS general substrate transporter"/>
    <property type="match status" value="2"/>
</dbReference>
<evidence type="ECO:0000256" key="2">
    <source>
        <dbReference type="ARBA" id="ARBA00022448"/>
    </source>
</evidence>
<evidence type="ECO:0000313" key="10">
    <source>
        <dbReference type="Proteomes" id="UP000463857"/>
    </source>
</evidence>
<organism evidence="9 10">
    <name type="scientific">Epidermidibacterium keratini</name>
    <dbReference type="NCBI Taxonomy" id="1891644"/>
    <lineage>
        <taxon>Bacteria</taxon>
        <taxon>Bacillati</taxon>
        <taxon>Actinomycetota</taxon>
        <taxon>Actinomycetes</taxon>
        <taxon>Sporichthyales</taxon>
        <taxon>Sporichthyaceae</taxon>
        <taxon>Epidermidibacterium</taxon>
    </lineage>
</organism>
<dbReference type="AlphaFoldDB" id="A0A7L4YTQ7"/>
<feature type="transmembrane region" description="Helical" evidence="7">
    <location>
        <begin position="18"/>
        <end position="39"/>
    </location>
</feature>
<evidence type="ECO:0000256" key="3">
    <source>
        <dbReference type="ARBA" id="ARBA00022475"/>
    </source>
</evidence>
<dbReference type="InterPro" id="IPR036259">
    <property type="entry name" value="MFS_trans_sf"/>
</dbReference>
<evidence type="ECO:0000256" key="1">
    <source>
        <dbReference type="ARBA" id="ARBA00004651"/>
    </source>
</evidence>
<dbReference type="EMBL" id="CP047156">
    <property type="protein sequence ID" value="QHC02448.1"/>
    <property type="molecule type" value="Genomic_DNA"/>
</dbReference>
<protein>
    <submittedName>
        <fullName evidence="9">MFS transporter</fullName>
    </submittedName>
</protein>
<feature type="transmembrane region" description="Helical" evidence="7">
    <location>
        <begin position="236"/>
        <end position="261"/>
    </location>
</feature>
<proteinExistence type="predicted"/>
<dbReference type="PROSITE" id="PS50850">
    <property type="entry name" value="MFS"/>
    <property type="match status" value="1"/>
</dbReference>
<keyword evidence="2" id="KW-0813">Transport</keyword>
<dbReference type="OrthoDB" id="7375466at2"/>
<evidence type="ECO:0000256" key="5">
    <source>
        <dbReference type="ARBA" id="ARBA00022989"/>
    </source>
</evidence>
<reference evidence="9 10" key="1">
    <citation type="journal article" date="2018" name="Int. J. Syst. Evol. Microbiol.">
        <title>Epidermidibacterium keratini gen. nov., sp. nov., a member of the family Sporichthyaceae, isolated from keratin epidermis.</title>
        <authorList>
            <person name="Lee D.G."/>
            <person name="Trujillo M.E."/>
            <person name="Kang S."/>
            <person name="Nam J.J."/>
            <person name="Kim Y.J."/>
        </authorList>
    </citation>
    <scope>NUCLEOTIDE SEQUENCE [LARGE SCALE GENOMIC DNA]</scope>
    <source>
        <strain evidence="9 10">EPI-7</strain>
    </source>
</reference>
<dbReference type="InterPro" id="IPR020846">
    <property type="entry name" value="MFS_dom"/>
</dbReference>
<feature type="domain" description="Major facilitator superfamily (MFS) profile" evidence="8">
    <location>
        <begin position="1"/>
        <end position="328"/>
    </location>
</feature>
<feature type="transmembrane region" description="Helical" evidence="7">
    <location>
        <begin position="303"/>
        <end position="322"/>
    </location>
</feature>
<evidence type="ECO:0000313" key="9">
    <source>
        <dbReference type="EMBL" id="QHC02448.1"/>
    </source>
</evidence>
<keyword evidence="4 7" id="KW-0812">Transmembrane</keyword>
<keyword evidence="6 7" id="KW-0472">Membrane</keyword>
<keyword evidence="10" id="KW-1185">Reference proteome</keyword>
<feature type="transmembrane region" description="Helical" evidence="7">
    <location>
        <begin position="80"/>
        <end position="99"/>
    </location>
</feature>
<evidence type="ECO:0000256" key="4">
    <source>
        <dbReference type="ARBA" id="ARBA00022692"/>
    </source>
</evidence>
<dbReference type="KEGG" id="eke:EK0264_13760"/>
<comment type="subcellular location">
    <subcellularLocation>
        <location evidence="1">Cell membrane</location>
        <topology evidence="1">Multi-pass membrane protein</topology>
    </subcellularLocation>
</comment>
<sequence>MALIGATFAEGRERNRALGIWGAAGSSGMVLGSILGGVLADVWGWRAVFLVNLPLAAVVIALAVASIPRDPRPAPQRLDLPGAVLTTASAVLAVLGLTLAAQDGWASAATIGTLAAFVVAVVVLLAVERRTAHPIFDLRRFTNRYLATGTASTFLFMAGFGASAYFLTLYLQNVRGLSAMQTGLAFVVPCVAVLIGTQVGGRLATSSLRRAMLVGQGIGLVGTLVLALTLTDSIGWIALLALAFVFSVGQGITFTAMFATASTGAADDEQGTVGGIATTGQQLGGAIGLAVLVSLTASTQSPAAVGFAGISAIIAIGIIVATRIPTQR</sequence>
<name>A0A7L4YTQ7_9ACTN</name>
<keyword evidence="5 7" id="KW-1133">Transmembrane helix</keyword>
<gene>
    <name evidence="9" type="ORF">EK0264_13760</name>
</gene>